<dbReference type="Gene3D" id="3.40.50.300">
    <property type="entry name" value="P-loop containing nucleotide triphosphate hydrolases"/>
    <property type="match status" value="1"/>
</dbReference>
<dbReference type="GO" id="GO:0008233">
    <property type="term" value="F:peptidase activity"/>
    <property type="evidence" value="ECO:0007669"/>
    <property type="project" value="UniProtKB-KW"/>
</dbReference>
<protein>
    <recommendedName>
        <fullName evidence="6">ATP-dependent Clp protease ATP-binding subunit ClpX</fullName>
    </recommendedName>
</protein>
<dbReference type="CDD" id="cd19497">
    <property type="entry name" value="RecA-like_ClpX"/>
    <property type="match status" value="1"/>
</dbReference>
<dbReference type="InterPro" id="IPR059188">
    <property type="entry name" value="Znf_CLPX-like"/>
</dbReference>
<evidence type="ECO:0000313" key="10">
    <source>
        <dbReference type="Proteomes" id="UP000501130"/>
    </source>
</evidence>
<dbReference type="Gene3D" id="6.20.220.10">
    <property type="entry name" value="ClpX chaperone, C4-type zinc finger domain"/>
    <property type="match status" value="1"/>
</dbReference>
<evidence type="ECO:0000256" key="5">
    <source>
        <dbReference type="ARBA" id="ARBA00023186"/>
    </source>
</evidence>
<feature type="binding site" evidence="6 7">
    <location>
        <position position="36"/>
    </location>
    <ligand>
        <name>Zn(2+)</name>
        <dbReference type="ChEBI" id="CHEBI:29105"/>
    </ligand>
</feature>
<dbReference type="PANTHER" id="PTHR48102:SF7">
    <property type="entry name" value="ATP-DEPENDENT CLP PROTEASE ATP-BINDING SUBUNIT CLPX-LIKE, MITOCHONDRIAL"/>
    <property type="match status" value="1"/>
</dbReference>
<dbReference type="Pfam" id="PF10431">
    <property type="entry name" value="ClpB_D2-small"/>
    <property type="match status" value="1"/>
</dbReference>
<dbReference type="RefSeq" id="WP_008248422.1">
    <property type="nucleotide sequence ID" value="NZ_CP053084.1"/>
</dbReference>
<feature type="binding site" evidence="6 7">
    <location>
        <position position="14"/>
    </location>
    <ligand>
        <name>Zn(2+)</name>
        <dbReference type="ChEBI" id="CHEBI:29105"/>
    </ligand>
</feature>
<dbReference type="SMART" id="SM00382">
    <property type="entry name" value="AAA"/>
    <property type="match status" value="1"/>
</dbReference>
<organism evidence="9 10">
    <name type="scientific">Limnobacter profundi</name>
    <dbReference type="NCBI Taxonomy" id="2732163"/>
    <lineage>
        <taxon>Bacteria</taxon>
        <taxon>Pseudomonadati</taxon>
        <taxon>Pseudomonadota</taxon>
        <taxon>Betaproteobacteria</taxon>
        <taxon>Burkholderiales</taxon>
        <taxon>Burkholderiaceae</taxon>
        <taxon>Limnobacter</taxon>
    </lineage>
</organism>
<evidence type="ECO:0000256" key="7">
    <source>
        <dbReference type="PROSITE-ProRule" id="PRU01250"/>
    </source>
</evidence>
<dbReference type="InterPro" id="IPR027417">
    <property type="entry name" value="P-loop_NTPase"/>
</dbReference>
<name>A0ABX6N6I9_9BURK</name>
<evidence type="ECO:0000256" key="2">
    <source>
        <dbReference type="ARBA" id="ARBA00022741"/>
    </source>
</evidence>
<dbReference type="Pfam" id="PF06689">
    <property type="entry name" value="zf-C4_ClpX"/>
    <property type="match status" value="1"/>
</dbReference>
<comment type="subunit">
    <text evidence="6">Component of the ClpX-ClpP complex. Forms a hexameric ring that, in the presence of ATP, binds to fourteen ClpP subunits assembled into a disk-like structure with a central cavity, resembling the structure of eukaryotic proteasomes.</text>
</comment>
<evidence type="ECO:0000256" key="4">
    <source>
        <dbReference type="ARBA" id="ARBA00022840"/>
    </source>
</evidence>
<feature type="domain" description="ClpX-type ZB" evidence="8">
    <location>
        <begin position="2"/>
        <end position="55"/>
    </location>
</feature>
<evidence type="ECO:0000313" key="9">
    <source>
        <dbReference type="EMBL" id="QJR29823.1"/>
    </source>
</evidence>
<evidence type="ECO:0000259" key="8">
    <source>
        <dbReference type="PROSITE" id="PS51902"/>
    </source>
</evidence>
<dbReference type="NCBIfam" id="TIGR00382">
    <property type="entry name" value="clpX"/>
    <property type="match status" value="1"/>
</dbReference>
<dbReference type="InterPro" id="IPR010603">
    <property type="entry name" value="Znf_CppX_C4"/>
</dbReference>
<evidence type="ECO:0000256" key="1">
    <source>
        <dbReference type="ARBA" id="ARBA00022723"/>
    </source>
</evidence>
<dbReference type="NCBIfam" id="NF003745">
    <property type="entry name" value="PRK05342.1"/>
    <property type="match status" value="1"/>
</dbReference>
<keyword evidence="3 6" id="KW-0862">Zinc</keyword>
<comment type="function">
    <text evidence="6">ATP-dependent specificity component of the Clp protease. It directs the protease to specific substrates. Can perform chaperone functions in the absence of ClpP.</text>
</comment>
<dbReference type="EMBL" id="CP053084">
    <property type="protein sequence ID" value="QJR29823.1"/>
    <property type="molecule type" value="Genomic_DNA"/>
</dbReference>
<feature type="binding site" evidence="6">
    <location>
        <begin position="119"/>
        <end position="126"/>
    </location>
    <ligand>
        <name>ATP</name>
        <dbReference type="ChEBI" id="CHEBI:30616"/>
    </ligand>
</feature>
<dbReference type="InterPro" id="IPR019489">
    <property type="entry name" value="Clp_ATPase_C"/>
</dbReference>
<dbReference type="InterPro" id="IPR003959">
    <property type="entry name" value="ATPase_AAA_core"/>
</dbReference>
<dbReference type="HAMAP" id="MF_00175">
    <property type="entry name" value="ClpX"/>
    <property type="match status" value="1"/>
</dbReference>
<dbReference type="GO" id="GO:0005524">
    <property type="term" value="F:ATP binding"/>
    <property type="evidence" value="ECO:0007669"/>
    <property type="project" value="UniProtKB-KW"/>
</dbReference>
<dbReference type="SMART" id="SM01086">
    <property type="entry name" value="ClpB_D2-small"/>
    <property type="match status" value="1"/>
</dbReference>
<dbReference type="GO" id="GO:0006508">
    <property type="term" value="P:proteolysis"/>
    <property type="evidence" value="ECO:0007669"/>
    <property type="project" value="UniProtKB-KW"/>
</dbReference>
<evidence type="ECO:0000256" key="6">
    <source>
        <dbReference type="HAMAP-Rule" id="MF_00175"/>
    </source>
</evidence>
<dbReference type="InterPro" id="IPR038366">
    <property type="entry name" value="Znf_CppX_C4_sf"/>
</dbReference>
<evidence type="ECO:0000256" key="3">
    <source>
        <dbReference type="ARBA" id="ARBA00022833"/>
    </source>
</evidence>
<dbReference type="SUPFAM" id="SSF52540">
    <property type="entry name" value="P-loop containing nucleoside triphosphate hydrolases"/>
    <property type="match status" value="1"/>
</dbReference>
<dbReference type="Pfam" id="PF07724">
    <property type="entry name" value="AAA_2"/>
    <property type="match status" value="1"/>
</dbReference>
<dbReference type="PROSITE" id="PS51902">
    <property type="entry name" value="CLPX_ZB"/>
    <property type="match status" value="1"/>
</dbReference>
<gene>
    <name evidence="6 9" type="primary">clpX</name>
    <name evidence="9" type="ORF">HKT17_08925</name>
</gene>
<keyword evidence="1 6" id="KW-0479">Metal-binding</keyword>
<keyword evidence="10" id="KW-1185">Reference proteome</keyword>
<comment type="similarity">
    <text evidence="6 7">Belongs to the ClpX chaperone family.</text>
</comment>
<dbReference type="InterPro" id="IPR004487">
    <property type="entry name" value="Clp_protease_ATP-bd_su_ClpX"/>
</dbReference>
<keyword evidence="9" id="KW-0645">Protease</keyword>
<accession>A0ABX6N6I9</accession>
<keyword evidence="2 6" id="KW-0547">Nucleotide-binding</keyword>
<feature type="binding site" evidence="6 7">
    <location>
        <position position="39"/>
    </location>
    <ligand>
        <name>Zn(2+)</name>
        <dbReference type="ChEBI" id="CHEBI:29105"/>
    </ligand>
</feature>
<keyword evidence="5 6" id="KW-0143">Chaperone</keyword>
<dbReference type="Gene3D" id="1.10.8.60">
    <property type="match status" value="1"/>
</dbReference>
<dbReference type="InterPro" id="IPR003593">
    <property type="entry name" value="AAA+_ATPase"/>
</dbReference>
<keyword evidence="9" id="KW-0378">Hydrolase</keyword>
<dbReference type="Proteomes" id="UP000501130">
    <property type="component" value="Chromosome"/>
</dbReference>
<dbReference type="InterPro" id="IPR050052">
    <property type="entry name" value="ATP-dep_Clp_protease_ClpX"/>
</dbReference>
<dbReference type="SUPFAM" id="SSF57716">
    <property type="entry name" value="Glucocorticoid receptor-like (DNA-binding domain)"/>
    <property type="match status" value="1"/>
</dbReference>
<sequence length="423" mass="46121">MSEKKGSSEKLLYCSFCGKSQHEVKKLIAGPSVFICDECIELCNDIIRDEAAEATATGGGDKLPTPQEIRSILDQYVIGQDKAKRVLAVAVYNHYKRLRHMSKKDDIELTKSNILLVGPTGSGKTLLAQTLARLLNVPFVIADATTLTEAGYVGEDVENIIQKLLQSCNYEVEKAQRGIVYIDEIDKISRKSDNPSITRDVSGEGVQQALLKLIEGTVASVPPQGGRKHPNQDFVQIDTTNVLFIVGGAFEGLDKVIRNRSERSGIGFGATVKSKEEGNVGTLLAEVEPEDLIKFGIIPELVGRLPVIATLEELDEPALIEILTKPKNAMVKQFEKLLEMDGAELEVRPSALSAIAKKAIQRKTGARGLRTILEQALLGIMYDLPGDTNVKKVVIDENTINGTGQPLLIYEDQPKVASSKDKS</sequence>
<reference evidence="9 10" key="1">
    <citation type="submission" date="2020-05" db="EMBL/GenBank/DDBJ databases">
        <title>Compete genome of Limnobacter sp. SAORIC-580.</title>
        <authorList>
            <person name="Song J."/>
            <person name="Cho J.-C."/>
        </authorList>
    </citation>
    <scope>NUCLEOTIDE SEQUENCE [LARGE SCALE GENOMIC DNA]</scope>
    <source>
        <strain evidence="9 10">SAORIC-580</strain>
    </source>
</reference>
<dbReference type="InterPro" id="IPR046425">
    <property type="entry name" value="ClpX_bact"/>
</dbReference>
<feature type="binding site" evidence="6 7">
    <location>
        <position position="17"/>
    </location>
    <ligand>
        <name>Zn(2+)</name>
        <dbReference type="ChEBI" id="CHEBI:29105"/>
    </ligand>
</feature>
<keyword evidence="4 6" id="KW-0067">ATP-binding</keyword>
<dbReference type="PANTHER" id="PTHR48102">
    <property type="entry name" value="ATP-DEPENDENT CLP PROTEASE ATP-BINDING SUBUNIT CLPX-LIKE, MITOCHONDRIAL-RELATED"/>
    <property type="match status" value="1"/>
</dbReference>
<dbReference type="SMART" id="SM00994">
    <property type="entry name" value="zf-C4_ClpX"/>
    <property type="match status" value="1"/>
</dbReference>
<proteinExistence type="inferred from homology"/>